<dbReference type="AlphaFoldDB" id="A0A117UT99"/>
<protein>
    <submittedName>
        <fullName evidence="1">Transcriptional regulator</fullName>
    </submittedName>
</protein>
<accession>A0A117UT99</accession>
<dbReference type="InterPro" id="IPR036388">
    <property type="entry name" value="WH-like_DNA-bd_sf"/>
</dbReference>
<evidence type="ECO:0000313" key="1">
    <source>
        <dbReference type="EMBL" id="KUR70466.1"/>
    </source>
</evidence>
<sequence length="120" mass="13248">MDGHVDLDAETLRIAKLLYEARRRRDAASPIKGLFGEPGWDILLDLYIARKTRTALQVSSVCAAAGLPSTTVLRWIARLESEGLIVRVADQDDARRRYVNLTTRGLRLTTSLLDAIGSIG</sequence>
<organism evidence="1 2">
    <name type="scientific">Novosphingobium fuchskuhlense</name>
    <dbReference type="NCBI Taxonomy" id="1117702"/>
    <lineage>
        <taxon>Bacteria</taxon>
        <taxon>Pseudomonadati</taxon>
        <taxon>Pseudomonadota</taxon>
        <taxon>Alphaproteobacteria</taxon>
        <taxon>Sphingomonadales</taxon>
        <taxon>Sphingomonadaceae</taxon>
        <taxon>Novosphingobium</taxon>
    </lineage>
</organism>
<dbReference type="OrthoDB" id="7594920at2"/>
<dbReference type="InterPro" id="IPR036390">
    <property type="entry name" value="WH_DNA-bd_sf"/>
</dbReference>
<proteinExistence type="predicted"/>
<name>A0A117UT99_9SPHN</name>
<evidence type="ECO:0000313" key="2">
    <source>
        <dbReference type="Proteomes" id="UP000058012"/>
    </source>
</evidence>
<dbReference type="GO" id="GO:0003700">
    <property type="term" value="F:DNA-binding transcription factor activity"/>
    <property type="evidence" value="ECO:0007669"/>
    <property type="project" value="InterPro"/>
</dbReference>
<comment type="caution">
    <text evidence="1">The sequence shown here is derived from an EMBL/GenBank/DDBJ whole genome shotgun (WGS) entry which is preliminary data.</text>
</comment>
<dbReference type="Proteomes" id="UP000058012">
    <property type="component" value="Unassembled WGS sequence"/>
</dbReference>
<dbReference type="STRING" id="1117702.AQZ52_16765"/>
<dbReference type="SUPFAM" id="SSF46785">
    <property type="entry name" value="Winged helix' DNA-binding domain"/>
    <property type="match status" value="1"/>
</dbReference>
<dbReference type="EMBL" id="LLZS01000009">
    <property type="protein sequence ID" value="KUR70466.1"/>
    <property type="molecule type" value="Genomic_DNA"/>
</dbReference>
<reference evidence="1 2" key="1">
    <citation type="submission" date="2015-10" db="EMBL/GenBank/DDBJ databases">
        <title>Draft genome sequence of Novosphingobium fuchskuhlense DSM 25065 isolated from a surface water sample of the southwest basin of Lake Grosse Fuchskuhle.</title>
        <authorList>
            <person name="Ruckert C."/>
            <person name="Winkler A."/>
            <person name="Glaeser J."/>
            <person name="Grossart H.-P."/>
            <person name="Kalinowski J."/>
            <person name="Glaeser S."/>
        </authorList>
    </citation>
    <scope>NUCLEOTIDE SEQUENCE [LARGE SCALE GENOMIC DNA]</scope>
    <source>
        <strain evidence="1 2">FNE08-7</strain>
    </source>
</reference>
<dbReference type="Gene3D" id="1.10.10.10">
    <property type="entry name" value="Winged helix-like DNA-binding domain superfamily/Winged helix DNA-binding domain"/>
    <property type="match status" value="1"/>
</dbReference>
<keyword evidence="2" id="KW-1185">Reference proteome</keyword>
<gene>
    <name evidence="1" type="ORF">AQZ52_16765</name>
</gene>